<keyword evidence="5" id="KW-0067">ATP-binding</keyword>
<dbReference type="Gene3D" id="1.10.510.10">
    <property type="entry name" value="Transferase(Phosphotransferase) domain 1"/>
    <property type="match status" value="1"/>
</dbReference>
<feature type="domain" description="Protein kinase" evidence="7">
    <location>
        <begin position="188"/>
        <end position="465"/>
    </location>
</feature>
<dbReference type="SMART" id="SM00220">
    <property type="entry name" value="S_TKc"/>
    <property type="match status" value="1"/>
</dbReference>
<keyword evidence="3" id="KW-0547">Nucleotide-binding</keyword>
<keyword evidence="4 8" id="KW-0418">Kinase</keyword>
<proteinExistence type="predicted"/>
<dbReference type="SUPFAM" id="SSF56112">
    <property type="entry name" value="Protein kinase-like (PK-like)"/>
    <property type="match status" value="1"/>
</dbReference>
<dbReference type="CDD" id="cd14008">
    <property type="entry name" value="STKc_LKB1_CaMKK"/>
    <property type="match status" value="1"/>
</dbReference>
<feature type="region of interest" description="Disordered" evidence="6">
    <location>
        <begin position="551"/>
        <end position="589"/>
    </location>
</feature>
<keyword evidence="2" id="KW-0808">Transferase</keyword>
<sequence length="589" mass="66324">MASNKNSLNHYLYVPTNMANGLRTGTGSPPDSPEFFTPMSTPEPVFKFSKNKPFSESDVNTRPSKLHLTPDTIVPHIVTQAPSPCSPEQIQTPQIFPSRTNSIDSSDLTSVKLIKGLSITPEPYRKLVHPSETPIRSRIPSTTELSRSCENLKSSTLNRRHLLTRHETKETSHIDVCDSEDEYLVNQYVIKEDIGRGAYGQVKKVFDKQTHEFKAMKIISKRLLKRKAFQRRGFSRGSRASQSSMDEDQGIRKEIAVQKKLDHPCIVSLYEVLDDEMKNEMYLVLEYLERGMVMEVGKSGPISEDKCHKYFVDMLLGVEYLHYQNIIHRDIKPENLLLDDHGRLKIADFGESEDLSTDHHGDQSSHKNVGTPAFYAPELTIASTHVTKSVDVWAMGVTLYCMLYDQLPFEGSTRQEIYSNIQTQEVTFPDKIITSPDVRNLMSLLLDKSADSRISLDGVRNHVWTCRAGPLVSKEENCSEYIEVTEEEVDGAIKSCSTMFAALVIVKMMLQKKSFRVPILAKKLRDRSATDASDKLDSSECLSDPKLTNQISDMFTYPDSGLPKSGAKSLRRQSSVDSPLGDPCLSTEL</sequence>
<dbReference type="InterPro" id="IPR011009">
    <property type="entry name" value="Kinase-like_dom_sf"/>
</dbReference>
<dbReference type="PANTHER" id="PTHR43895:SF150">
    <property type="entry name" value="SERINE_THREONINE-PROTEIN KINASE STK11"/>
    <property type="match status" value="1"/>
</dbReference>
<reference evidence="8 9" key="1">
    <citation type="journal article" date="2023" name="BMC Biol.">
        <title>The compact genome of the sponge Oopsacas minuta (Hexactinellida) is lacking key metazoan core genes.</title>
        <authorList>
            <person name="Santini S."/>
            <person name="Schenkelaars Q."/>
            <person name="Jourda C."/>
            <person name="Duchesne M."/>
            <person name="Belahbib H."/>
            <person name="Rocher C."/>
            <person name="Selva M."/>
            <person name="Riesgo A."/>
            <person name="Vervoort M."/>
            <person name="Leys S.P."/>
            <person name="Kodjabachian L."/>
            <person name="Le Bivic A."/>
            <person name="Borchiellini C."/>
            <person name="Claverie J.M."/>
            <person name="Renard E."/>
        </authorList>
    </citation>
    <scope>NUCLEOTIDE SEQUENCE [LARGE SCALE GENOMIC DNA]</scope>
    <source>
        <strain evidence="8">SPO-2</strain>
    </source>
</reference>
<name>A0AAV7K5R1_9METZ</name>
<dbReference type="GO" id="GO:0007165">
    <property type="term" value="P:signal transduction"/>
    <property type="evidence" value="ECO:0007669"/>
    <property type="project" value="TreeGrafter"/>
</dbReference>
<organism evidence="8 9">
    <name type="scientific">Oopsacas minuta</name>
    <dbReference type="NCBI Taxonomy" id="111878"/>
    <lineage>
        <taxon>Eukaryota</taxon>
        <taxon>Metazoa</taxon>
        <taxon>Porifera</taxon>
        <taxon>Hexactinellida</taxon>
        <taxon>Hexasterophora</taxon>
        <taxon>Lyssacinosida</taxon>
        <taxon>Leucopsacidae</taxon>
        <taxon>Oopsacas</taxon>
    </lineage>
</organism>
<gene>
    <name evidence="8" type="ORF">LOD99_15983</name>
</gene>
<protein>
    <submittedName>
        <fullName evidence="8">Calcium/calmodulin-dependent protein kinase kinase 2 isoform X1</fullName>
    </submittedName>
</protein>
<evidence type="ECO:0000313" key="8">
    <source>
        <dbReference type="EMBL" id="KAI6656677.1"/>
    </source>
</evidence>
<dbReference type="GO" id="GO:0005524">
    <property type="term" value="F:ATP binding"/>
    <property type="evidence" value="ECO:0007669"/>
    <property type="project" value="UniProtKB-KW"/>
</dbReference>
<dbReference type="GO" id="GO:0004674">
    <property type="term" value="F:protein serine/threonine kinase activity"/>
    <property type="evidence" value="ECO:0007669"/>
    <property type="project" value="UniProtKB-KW"/>
</dbReference>
<dbReference type="InterPro" id="IPR000719">
    <property type="entry name" value="Prot_kinase_dom"/>
</dbReference>
<dbReference type="Pfam" id="PF00069">
    <property type="entry name" value="Pkinase"/>
    <property type="match status" value="1"/>
</dbReference>
<keyword evidence="9" id="KW-1185">Reference proteome</keyword>
<evidence type="ECO:0000256" key="4">
    <source>
        <dbReference type="ARBA" id="ARBA00022777"/>
    </source>
</evidence>
<dbReference type="PROSITE" id="PS00108">
    <property type="entry name" value="PROTEIN_KINASE_ST"/>
    <property type="match status" value="1"/>
</dbReference>
<dbReference type="FunFam" id="1.10.510.10:FF:000571">
    <property type="entry name" value="Maternal embryonic leucine zipper kinase"/>
    <property type="match status" value="1"/>
</dbReference>
<evidence type="ECO:0000259" key="7">
    <source>
        <dbReference type="PROSITE" id="PS50011"/>
    </source>
</evidence>
<dbReference type="EMBL" id="JAKMXF010000133">
    <property type="protein sequence ID" value="KAI6656677.1"/>
    <property type="molecule type" value="Genomic_DNA"/>
</dbReference>
<evidence type="ECO:0000256" key="2">
    <source>
        <dbReference type="ARBA" id="ARBA00022679"/>
    </source>
</evidence>
<keyword evidence="1" id="KW-0723">Serine/threonine-protein kinase</keyword>
<comment type="caution">
    <text evidence="8">The sequence shown here is derived from an EMBL/GenBank/DDBJ whole genome shotgun (WGS) entry which is preliminary data.</text>
</comment>
<evidence type="ECO:0000256" key="6">
    <source>
        <dbReference type="SAM" id="MobiDB-lite"/>
    </source>
</evidence>
<dbReference type="AlphaFoldDB" id="A0AAV7K5R1"/>
<dbReference type="Gene3D" id="3.30.200.20">
    <property type="entry name" value="Phosphorylase Kinase, domain 1"/>
    <property type="match status" value="1"/>
</dbReference>
<feature type="region of interest" description="Disordered" evidence="6">
    <location>
        <begin position="230"/>
        <end position="249"/>
    </location>
</feature>
<dbReference type="PANTHER" id="PTHR43895">
    <property type="entry name" value="CALCIUM/CALMODULIN-DEPENDENT PROTEIN KINASE KINASE-RELATED"/>
    <property type="match status" value="1"/>
</dbReference>
<dbReference type="Proteomes" id="UP001165289">
    <property type="component" value="Unassembled WGS sequence"/>
</dbReference>
<evidence type="ECO:0000256" key="1">
    <source>
        <dbReference type="ARBA" id="ARBA00022527"/>
    </source>
</evidence>
<dbReference type="PROSITE" id="PS50011">
    <property type="entry name" value="PROTEIN_KINASE_DOM"/>
    <property type="match status" value="1"/>
</dbReference>
<evidence type="ECO:0000256" key="3">
    <source>
        <dbReference type="ARBA" id="ARBA00022741"/>
    </source>
</evidence>
<accession>A0AAV7K5R1</accession>
<evidence type="ECO:0000313" key="9">
    <source>
        <dbReference type="Proteomes" id="UP001165289"/>
    </source>
</evidence>
<dbReference type="InterPro" id="IPR008271">
    <property type="entry name" value="Ser/Thr_kinase_AS"/>
</dbReference>
<evidence type="ECO:0000256" key="5">
    <source>
        <dbReference type="ARBA" id="ARBA00022840"/>
    </source>
</evidence>